<proteinExistence type="predicted"/>
<evidence type="ECO:0000313" key="2">
    <source>
        <dbReference type="Proteomes" id="UP000799770"/>
    </source>
</evidence>
<evidence type="ECO:0000313" key="1">
    <source>
        <dbReference type="EMBL" id="KAF2121546.1"/>
    </source>
</evidence>
<sequence>MSRQDTFSSPLRRRESQIMVQYPQVSRIRYIPNDPNRCQNGFPDFGIRHDSPTNDPLSHNDLHRFHSKLTFDANIDVWKDVCGESENKLSRIAKDAYYQMMTEMVHLKMESVDRPFVMTALPVKNVLYLSSEVKGGPLMLDAKDKKNPVYQELLQCQTALNALGRTLKGIRQDHQNAASCGEMFALYAYFTENVDKDKISRLKEQPIATVRHLDTWNTDGNREMDYDRIVRYDPCGTGGIPRAYGCFQATREDFGLKVVTEEFEDIDYTRHKFEISCIVSGERPG</sequence>
<dbReference type="AlphaFoldDB" id="A0A6A5ZQL7"/>
<keyword evidence="2" id="KW-1185">Reference proteome</keyword>
<gene>
    <name evidence="1" type="ORF">BDV96DRAFT_594735</name>
</gene>
<reference evidence="1" key="1">
    <citation type="journal article" date="2020" name="Stud. Mycol.">
        <title>101 Dothideomycetes genomes: a test case for predicting lifestyles and emergence of pathogens.</title>
        <authorList>
            <person name="Haridas S."/>
            <person name="Albert R."/>
            <person name="Binder M."/>
            <person name="Bloem J."/>
            <person name="Labutti K."/>
            <person name="Salamov A."/>
            <person name="Andreopoulos B."/>
            <person name="Baker S."/>
            <person name="Barry K."/>
            <person name="Bills G."/>
            <person name="Bluhm B."/>
            <person name="Cannon C."/>
            <person name="Castanera R."/>
            <person name="Culley D."/>
            <person name="Daum C."/>
            <person name="Ezra D."/>
            <person name="Gonzalez J."/>
            <person name="Henrissat B."/>
            <person name="Kuo A."/>
            <person name="Liang C."/>
            <person name="Lipzen A."/>
            <person name="Lutzoni F."/>
            <person name="Magnuson J."/>
            <person name="Mondo S."/>
            <person name="Nolan M."/>
            <person name="Ohm R."/>
            <person name="Pangilinan J."/>
            <person name="Park H.-J."/>
            <person name="Ramirez L."/>
            <person name="Alfaro M."/>
            <person name="Sun H."/>
            <person name="Tritt A."/>
            <person name="Yoshinaga Y."/>
            <person name="Zwiers L.-H."/>
            <person name="Turgeon B."/>
            <person name="Goodwin S."/>
            <person name="Spatafora J."/>
            <person name="Crous P."/>
            <person name="Grigoriev I."/>
        </authorList>
    </citation>
    <scope>NUCLEOTIDE SEQUENCE</scope>
    <source>
        <strain evidence="1">CBS 627.86</strain>
    </source>
</reference>
<dbReference type="EMBL" id="ML977312">
    <property type="protein sequence ID" value="KAF2121546.1"/>
    <property type="molecule type" value="Genomic_DNA"/>
</dbReference>
<dbReference type="Proteomes" id="UP000799770">
    <property type="component" value="Unassembled WGS sequence"/>
</dbReference>
<organism evidence="1 2">
    <name type="scientific">Lophiotrema nucula</name>
    <dbReference type="NCBI Taxonomy" id="690887"/>
    <lineage>
        <taxon>Eukaryota</taxon>
        <taxon>Fungi</taxon>
        <taxon>Dikarya</taxon>
        <taxon>Ascomycota</taxon>
        <taxon>Pezizomycotina</taxon>
        <taxon>Dothideomycetes</taxon>
        <taxon>Pleosporomycetidae</taxon>
        <taxon>Pleosporales</taxon>
        <taxon>Lophiotremataceae</taxon>
        <taxon>Lophiotrema</taxon>
    </lineage>
</organism>
<name>A0A6A5ZQL7_9PLEO</name>
<accession>A0A6A5ZQL7</accession>
<dbReference type="OrthoDB" id="3780330at2759"/>
<protein>
    <submittedName>
        <fullName evidence="1">Uncharacterized protein</fullName>
    </submittedName>
</protein>